<name>A0A8H7W6M8_9HELO</name>
<evidence type="ECO:0000313" key="1">
    <source>
        <dbReference type="EMBL" id="KAG4419531.1"/>
    </source>
</evidence>
<organism evidence="1 2">
    <name type="scientific">Cadophora malorum</name>
    <dbReference type="NCBI Taxonomy" id="108018"/>
    <lineage>
        <taxon>Eukaryota</taxon>
        <taxon>Fungi</taxon>
        <taxon>Dikarya</taxon>
        <taxon>Ascomycota</taxon>
        <taxon>Pezizomycotina</taxon>
        <taxon>Leotiomycetes</taxon>
        <taxon>Helotiales</taxon>
        <taxon>Ploettnerulaceae</taxon>
        <taxon>Cadophora</taxon>
    </lineage>
</organism>
<reference evidence="1" key="1">
    <citation type="submission" date="2021-02" db="EMBL/GenBank/DDBJ databases">
        <title>Genome sequence Cadophora malorum strain M34.</title>
        <authorList>
            <person name="Stefanovic E."/>
            <person name="Vu D."/>
            <person name="Scully C."/>
            <person name="Dijksterhuis J."/>
            <person name="Roader J."/>
            <person name="Houbraken J."/>
        </authorList>
    </citation>
    <scope>NUCLEOTIDE SEQUENCE</scope>
    <source>
        <strain evidence="1">M34</strain>
    </source>
</reference>
<evidence type="ECO:0000313" key="2">
    <source>
        <dbReference type="Proteomes" id="UP000664132"/>
    </source>
</evidence>
<dbReference type="EMBL" id="JAFJYH010000103">
    <property type="protein sequence ID" value="KAG4419531.1"/>
    <property type="molecule type" value="Genomic_DNA"/>
</dbReference>
<keyword evidence="2" id="KW-1185">Reference proteome</keyword>
<proteinExistence type="predicted"/>
<dbReference type="Proteomes" id="UP000664132">
    <property type="component" value="Unassembled WGS sequence"/>
</dbReference>
<sequence length="137" mass="15458">MVDLLGKGADPNWSYKGTTVWNHTLRFALYSGKNFGTAPWRPREQSKAFSITWLHVFKTFLEHGADPAAVDSIILGKLREAKSITHREVALRVLDLIAKSKRWSLPWLRASIFGEGAPGDTTLWMGSLDVYMRKPNS</sequence>
<accession>A0A8H7W6M8</accession>
<comment type="caution">
    <text evidence="1">The sequence shown here is derived from an EMBL/GenBank/DDBJ whole genome shotgun (WGS) entry which is preliminary data.</text>
</comment>
<gene>
    <name evidence="1" type="ORF">IFR04_007325</name>
</gene>
<dbReference type="AlphaFoldDB" id="A0A8H7W6M8"/>
<protein>
    <submittedName>
        <fullName evidence="1">Uncharacterized protein</fullName>
    </submittedName>
</protein>